<keyword evidence="8" id="KW-0449">Lipoprotein</keyword>
<sequence length="490" mass="52482">MLLAFATTVLLIMRLVQSINAGDNGNLFLDLCALVALPTRKIPELSSTTPAAADFQEILKLNATLSDEKWRKKFEKPAEGKDRLKYEQAGATVDEIQKLRWDAWTKVEDDLDKEKDTKATLKKAGIDGYTEHEQKELSGLLQPIAEEAAAAYLQLTTAGAADQKLTADAIKTKLLRAAYGNGVTTLTELTLEKLKANNGNPTSRTLLCGADTPVPTKAKTLAAIIYCICAGDKGDGSGNFKVCANDIPDAESTSANLNNAHTDTAAIISKCPDGPSTELTAGEILTSLATFLGRGTAKTNKVIFGQLTNTDCNGSSQSGLCVVYKTTAKSDTAAVTKAEWRAQLLEAAELIAEQKRRNAEITKLTNGVADLKKQAFNLQPQLQLKKKIQQAFSQLSPKVQPIPIAHKPQQKEECEAIQKAAGCKKNEICKWEGGEAKDGKNCTLNTAAVEQQATKADKNGAAGATASTGCERHGTNKEACLADKKDDKQS</sequence>
<dbReference type="AlphaFoldDB" id="A0A1J0R688"/>
<evidence type="ECO:0000259" key="11">
    <source>
        <dbReference type="Pfam" id="PF10659"/>
    </source>
</evidence>
<dbReference type="EMBL" id="KX699381">
    <property type="protein sequence ID" value="APD73337.1"/>
    <property type="molecule type" value="Genomic_DNA"/>
</dbReference>
<evidence type="ECO:0000256" key="8">
    <source>
        <dbReference type="ARBA" id="ARBA00023288"/>
    </source>
</evidence>
<dbReference type="VEuPathDB" id="TriTrypDB:Tb927.8.460"/>
<dbReference type="Pfam" id="PF10659">
    <property type="entry name" value="Trypan_glycop_C"/>
    <property type="match status" value="1"/>
</dbReference>
<dbReference type="VEuPathDB" id="TriTrypDB:Tb427_000317100"/>
<dbReference type="GO" id="GO:0005886">
    <property type="term" value="C:plasma membrane"/>
    <property type="evidence" value="ECO:0007669"/>
    <property type="project" value="UniProtKB-SubCell"/>
</dbReference>
<dbReference type="GO" id="GO:0098552">
    <property type="term" value="C:side of membrane"/>
    <property type="evidence" value="ECO:0007669"/>
    <property type="project" value="UniProtKB-KW"/>
</dbReference>
<reference evidence="13" key="1">
    <citation type="submission" date="2016-08" db="EMBL/GenBank/DDBJ databases">
        <title>VSG repertoire of Trypanosoma brucei EATRO 1125.</title>
        <authorList>
            <person name="Cross G.A."/>
        </authorList>
    </citation>
    <scope>NUCLEOTIDE SEQUENCE</scope>
    <source>
        <strain evidence="13">EATRO 1125</strain>
    </source>
</reference>
<dbReference type="InterPro" id="IPR025932">
    <property type="entry name" value="Trypano_VSG_B_N_dom"/>
</dbReference>
<evidence type="ECO:0000256" key="10">
    <source>
        <dbReference type="SAM" id="SignalP"/>
    </source>
</evidence>
<feature type="signal peptide" evidence="10">
    <location>
        <begin position="1"/>
        <end position="18"/>
    </location>
</feature>
<organism evidence="13">
    <name type="scientific">Trypanosoma brucei</name>
    <dbReference type="NCBI Taxonomy" id="5691"/>
    <lineage>
        <taxon>Eukaryota</taxon>
        <taxon>Discoba</taxon>
        <taxon>Euglenozoa</taxon>
        <taxon>Kinetoplastea</taxon>
        <taxon>Metakinetoplastina</taxon>
        <taxon>Trypanosomatida</taxon>
        <taxon>Trypanosomatidae</taxon>
        <taxon>Trypanosoma</taxon>
    </lineage>
</organism>
<keyword evidence="7" id="KW-0325">Glycoprotein</keyword>
<evidence type="ECO:0000256" key="5">
    <source>
        <dbReference type="ARBA" id="ARBA00022729"/>
    </source>
</evidence>
<dbReference type="InterPro" id="IPR019609">
    <property type="entry name" value="Variant_surf_glycoprt_trypan_C"/>
</dbReference>
<evidence type="ECO:0000256" key="1">
    <source>
        <dbReference type="ARBA" id="ARBA00002523"/>
    </source>
</evidence>
<evidence type="ECO:0000256" key="6">
    <source>
        <dbReference type="ARBA" id="ARBA00023136"/>
    </source>
</evidence>
<comment type="subcellular location">
    <subcellularLocation>
        <location evidence="2">Cell membrane</location>
        <topology evidence="2">Lipid-anchor</topology>
        <topology evidence="2">GPI-anchor</topology>
    </subcellularLocation>
</comment>
<dbReference type="Gene3D" id="4.10.110.20">
    <property type="entry name" value="Variant surface glycoprotein MITAT 1.2, VSG 221, C-terminal domain"/>
    <property type="match status" value="1"/>
</dbReference>
<feature type="domain" description="Trypanosome variant surface glycoprotein B-type N-terminal" evidence="12">
    <location>
        <begin position="14"/>
        <end position="365"/>
    </location>
</feature>
<evidence type="ECO:0000256" key="9">
    <source>
        <dbReference type="SAM" id="MobiDB-lite"/>
    </source>
</evidence>
<keyword evidence="5 10" id="KW-0732">Signal</keyword>
<accession>A0A1J0R688</accession>
<evidence type="ECO:0000313" key="13">
    <source>
        <dbReference type="EMBL" id="APD73337.1"/>
    </source>
</evidence>
<dbReference type="VEuPathDB" id="TriTrypDB:Tb1125.8.460"/>
<feature type="domain" description="Trypanosome variant surface glycoprotein C-terminal" evidence="11">
    <location>
        <begin position="414"/>
        <end position="489"/>
    </location>
</feature>
<keyword evidence="3" id="KW-1003">Cell membrane</keyword>
<evidence type="ECO:0000256" key="2">
    <source>
        <dbReference type="ARBA" id="ARBA00004609"/>
    </source>
</evidence>
<keyword evidence="6" id="KW-0472">Membrane</keyword>
<protein>
    <submittedName>
        <fullName evidence="13">Variant surface glycoprotein 1125.1070</fullName>
    </submittedName>
</protein>
<feature type="chain" id="PRO_5012339580" evidence="10">
    <location>
        <begin position="19"/>
        <end position="490"/>
    </location>
</feature>
<evidence type="ECO:0000256" key="3">
    <source>
        <dbReference type="ARBA" id="ARBA00022475"/>
    </source>
</evidence>
<keyword evidence="4" id="KW-0336">GPI-anchor</keyword>
<comment type="function">
    <text evidence="1">VSG forms a coat on the surface of the parasite. The trypanosome evades the immune response of the host by expressing a series of antigenically distinct VSGs from an estimated 1000 VSG genes.</text>
</comment>
<evidence type="ECO:0000259" key="12">
    <source>
        <dbReference type="Pfam" id="PF13206"/>
    </source>
</evidence>
<dbReference type="Pfam" id="PF13206">
    <property type="entry name" value="VSG_B"/>
    <property type="match status" value="1"/>
</dbReference>
<feature type="region of interest" description="Disordered" evidence="9">
    <location>
        <begin position="453"/>
        <end position="472"/>
    </location>
</feature>
<evidence type="ECO:0000256" key="4">
    <source>
        <dbReference type="ARBA" id="ARBA00022622"/>
    </source>
</evidence>
<name>A0A1J0R688_9TRYP</name>
<evidence type="ECO:0000256" key="7">
    <source>
        <dbReference type="ARBA" id="ARBA00023180"/>
    </source>
</evidence>
<proteinExistence type="predicted"/>